<dbReference type="Proteomes" id="UP000259030">
    <property type="component" value="Chromosome"/>
</dbReference>
<dbReference type="AlphaFoldDB" id="A0A221ST58"/>
<reference evidence="2 3" key="1">
    <citation type="submission" date="2017-05" db="EMBL/GenBank/DDBJ databases">
        <title>The complete genome sequence of Deinococcus ficus isolated from the rhizosphere of the Ficus religiosa L. in Taiwan.</title>
        <authorList>
            <person name="Wu K.-M."/>
            <person name="Liao T.-L."/>
            <person name="Liu Y.-M."/>
            <person name="Young C.-C."/>
            <person name="Tsai S.-F."/>
        </authorList>
    </citation>
    <scope>NUCLEOTIDE SEQUENCE [LARGE SCALE GENOMIC DNA]</scope>
    <source>
        <strain evidence="2 3">CC-FR2-10</strain>
    </source>
</reference>
<dbReference type="RefSeq" id="WP_027463559.1">
    <property type="nucleotide sequence ID" value="NZ_CP021081.1"/>
</dbReference>
<evidence type="ECO:0000259" key="1">
    <source>
        <dbReference type="Pfam" id="PF22746"/>
    </source>
</evidence>
<proteinExistence type="predicted"/>
<dbReference type="InterPro" id="IPR053959">
    <property type="entry name" value="YvlB/LiaX_N"/>
</dbReference>
<keyword evidence="3" id="KW-1185">Reference proteome</keyword>
<evidence type="ECO:0000313" key="3">
    <source>
        <dbReference type="Proteomes" id="UP000259030"/>
    </source>
</evidence>
<feature type="domain" description="YvlB/LiaX N-terminal" evidence="1">
    <location>
        <begin position="3"/>
        <end position="31"/>
    </location>
</feature>
<accession>A0A221ST58</accession>
<dbReference type="KEGG" id="dfc:DFI_01265"/>
<dbReference type="EMBL" id="CP021081">
    <property type="protein sequence ID" value="ASN79816.1"/>
    <property type="molecule type" value="Genomic_DNA"/>
</dbReference>
<evidence type="ECO:0000313" key="2">
    <source>
        <dbReference type="EMBL" id="ASN79816.1"/>
    </source>
</evidence>
<gene>
    <name evidence="2" type="ORF">DFI_01265</name>
</gene>
<organism evidence="2 3">
    <name type="scientific">Deinococcus ficus</name>
    <dbReference type="NCBI Taxonomy" id="317577"/>
    <lineage>
        <taxon>Bacteria</taxon>
        <taxon>Thermotogati</taxon>
        <taxon>Deinococcota</taxon>
        <taxon>Deinococci</taxon>
        <taxon>Deinococcales</taxon>
        <taxon>Deinococcaceae</taxon>
        <taxon>Deinococcus</taxon>
    </lineage>
</organism>
<protein>
    <recommendedName>
        <fullName evidence="1">YvlB/LiaX N-terminal domain-containing protein</fullName>
    </recommendedName>
</protein>
<dbReference type="STRING" id="317577.GCA_000419625_00895"/>
<name>A0A221ST58_9DEIO</name>
<dbReference type="Pfam" id="PF22746">
    <property type="entry name" value="SHOCT-like_DUF2089-C"/>
    <property type="match status" value="1"/>
</dbReference>
<sequence length="241" mass="26078">MKEKVKRILDLIRAGKLTLDDAAPLLTALSSRLALIGSDQDLIRTLLDRDDLDTDQIAEHLLLLRGLKGPGNPGFPPPPPPPPRRPQVVIGGRRMDFGHGPGLDDLGERIAAKLEQAAEKFAAKAERLGQNVEDHMSQFAHDMERTMDSWDPAGPPSPTAGRSRVLRIQVESEDGDSYNANLPLSLAPHLEKLIPAHGIRALEKAGFSLEALQLLIESGAPSGELISAEDSDGNSIKIILR</sequence>